<keyword evidence="1" id="KW-0131">Cell cycle</keyword>
<evidence type="ECO:0000313" key="1">
    <source>
        <dbReference type="EMBL" id="TCL54124.1"/>
    </source>
</evidence>
<dbReference type="GO" id="GO:0051301">
    <property type="term" value="P:cell division"/>
    <property type="evidence" value="ECO:0007669"/>
    <property type="project" value="UniProtKB-KW"/>
</dbReference>
<proteinExistence type="predicted"/>
<dbReference type="InterPro" id="IPR007060">
    <property type="entry name" value="FtsL/DivIC"/>
</dbReference>
<protein>
    <submittedName>
        <fullName evidence="1">Cell division protein FtsB</fullName>
    </submittedName>
</protein>
<dbReference type="STRING" id="1469948.GCA_000732725_03231"/>
<keyword evidence="2" id="KW-1185">Reference proteome</keyword>
<dbReference type="OrthoDB" id="1771181at2"/>
<name>A0A4R1QTD6_9FIRM</name>
<gene>
    <name evidence="1" type="ORF">EDD76_12243</name>
</gene>
<evidence type="ECO:0000313" key="2">
    <source>
        <dbReference type="Proteomes" id="UP000295718"/>
    </source>
</evidence>
<dbReference type="Pfam" id="PF04977">
    <property type="entry name" value="DivIC"/>
    <property type="match status" value="1"/>
</dbReference>
<reference evidence="1 2" key="1">
    <citation type="submission" date="2019-03" db="EMBL/GenBank/DDBJ databases">
        <title>Genomic Encyclopedia of Type Strains, Phase IV (KMG-IV): sequencing the most valuable type-strain genomes for metagenomic binning, comparative biology and taxonomic classification.</title>
        <authorList>
            <person name="Goeker M."/>
        </authorList>
    </citation>
    <scope>NUCLEOTIDE SEQUENCE [LARGE SCALE GENOMIC DNA]</scope>
    <source>
        <strain evidence="1 2">DSM 100556</strain>
    </source>
</reference>
<dbReference type="EMBL" id="SLUO01000022">
    <property type="protein sequence ID" value="TCL54124.1"/>
    <property type="molecule type" value="Genomic_DNA"/>
</dbReference>
<keyword evidence="1" id="KW-0132">Cell division</keyword>
<sequence>MARRAAYRKRNQNKFGMFLVTTVVVMLLVVVAINSIELKQKIAIYEAREQVLTGQLADEQKRAEEIAEYEKYTQTKKYIEEVAKDKLGLVHEGEIIFKDDK</sequence>
<organism evidence="1 2">
    <name type="scientific">Kineothrix alysoides</name>
    <dbReference type="NCBI Taxonomy" id="1469948"/>
    <lineage>
        <taxon>Bacteria</taxon>
        <taxon>Bacillati</taxon>
        <taxon>Bacillota</taxon>
        <taxon>Clostridia</taxon>
        <taxon>Lachnospirales</taxon>
        <taxon>Lachnospiraceae</taxon>
        <taxon>Kineothrix</taxon>
    </lineage>
</organism>
<comment type="caution">
    <text evidence="1">The sequence shown here is derived from an EMBL/GenBank/DDBJ whole genome shotgun (WGS) entry which is preliminary data.</text>
</comment>
<dbReference type="Proteomes" id="UP000295718">
    <property type="component" value="Unassembled WGS sequence"/>
</dbReference>
<accession>A0A4R1QTD6</accession>
<dbReference type="RefSeq" id="WP_031391871.1">
    <property type="nucleotide sequence ID" value="NZ_JPNB01000002.1"/>
</dbReference>
<dbReference type="AlphaFoldDB" id="A0A4R1QTD6"/>